<sequence>MIDNPIKFAGDVVNGAMAFGAMFTLNEWAAILSICWWVYRFGDEFYQKRKRSKAAE</sequence>
<gene>
    <name evidence="2" type="ORF">RLDS_22975</name>
</gene>
<dbReference type="RefSeq" id="WP_021228056.1">
    <property type="nucleotide sequence ID" value="NZ_ATDP01000107.1"/>
</dbReference>
<dbReference type="Proteomes" id="UP000015531">
    <property type="component" value="Unassembled WGS sequence"/>
</dbReference>
<evidence type="ECO:0000313" key="3">
    <source>
        <dbReference type="Proteomes" id="UP000015531"/>
    </source>
</evidence>
<dbReference type="AlphaFoldDB" id="T0INQ3"/>
<keyword evidence="1" id="KW-1133">Transmembrane helix</keyword>
<dbReference type="PATRIC" id="fig|1331060.3.peg.4445"/>
<evidence type="ECO:0000256" key="1">
    <source>
        <dbReference type="SAM" id="Phobius"/>
    </source>
</evidence>
<organism evidence="2 3">
    <name type="scientific">Sphingobium lactosutens DS20</name>
    <dbReference type="NCBI Taxonomy" id="1331060"/>
    <lineage>
        <taxon>Bacteria</taxon>
        <taxon>Pseudomonadati</taxon>
        <taxon>Pseudomonadota</taxon>
        <taxon>Alphaproteobacteria</taxon>
        <taxon>Sphingomonadales</taxon>
        <taxon>Sphingomonadaceae</taxon>
        <taxon>Sphingobium</taxon>
    </lineage>
</organism>
<proteinExistence type="predicted"/>
<reference evidence="2 3" key="1">
    <citation type="journal article" date="2013" name="Genome Announc.">
        <title>Draft Genome Sequence of Sphingobium lactosutens Strain DS20T, Isolated from a Hexachlorocyclohexane Dumpsite.</title>
        <authorList>
            <person name="Kumar R."/>
            <person name="Dwivedi V."/>
            <person name="Negi V."/>
            <person name="Khurana J.P."/>
            <person name="Lal R."/>
        </authorList>
    </citation>
    <scope>NUCLEOTIDE SEQUENCE [LARGE SCALE GENOMIC DNA]</scope>
    <source>
        <strain evidence="2 3">DS20</strain>
    </source>
</reference>
<accession>T0INQ3</accession>
<name>T0INQ3_9SPHN</name>
<protein>
    <recommendedName>
        <fullName evidence="4">Holin</fullName>
    </recommendedName>
</protein>
<feature type="transmembrane region" description="Helical" evidence="1">
    <location>
        <begin position="16"/>
        <end position="39"/>
    </location>
</feature>
<keyword evidence="1" id="KW-0472">Membrane</keyword>
<comment type="caution">
    <text evidence="2">The sequence shown here is derived from an EMBL/GenBank/DDBJ whole genome shotgun (WGS) entry which is preliminary data.</text>
</comment>
<keyword evidence="1" id="KW-0812">Transmembrane</keyword>
<dbReference type="EMBL" id="ATDP01000107">
    <property type="protein sequence ID" value="EQB11269.1"/>
    <property type="molecule type" value="Genomic_DNA"/>
</dbReference>
<evidence type="ECO:0008006" key="4">
    <source>
        <dbReference type="Google" id="ProtNLM"/>
    </source>
</evidence>
<evidence type="ECO:0000313" key="2">
    <source>
        <dbReference type="EMBL" id="EQB11269.1"/>
    </source>
</evidence>
<keyword evidence="3" id="KW-1185">Reference proteome</keyword>